<organism evidence="2">
    <name type="scientific">candidate division WOR-3 bacterium</name>
    <dbReference type="NCBI Taxonomy" id="2052148"/>
    <lineage>
        <taxon>Bacteria</taxon>
        <taxon>Bacteria division WOR-3</taxon>
    </lineage>
</organism>
<protein>
    <recommendedName>
        <fullName evidence="1">Roadblock/LAMTOR2 domain-containing protein</fullName>
    </recommendedName>
</protein>
<sequence>MDDLKSSPKSVEMIAMLADFYIQNNLIEQAIELLKISLGETKEFIPLYIKLIEAYLIKGKEDEARNILEKALIIDRDNEKLGDFSKRLYKEKIETVTEPELTLETEEKEGEEISKIKSILKEINEDEKILGSLLIDETGLLIAEDLKITIDVEGTSAMIAAIFSEVNDVIKKIKLGSFEYMFFDFPKGRLFSFMHSPLIFIILCSKDIEFGFPIIKGKEAFEKLKKNLGF</sequence>
<dbReference type="InterPro" id="IPR004942">
    <property type="entry name" value="Roadblock/LAMTOR2_dom"/>
</dbReference>
<reference evidence="2" key="1">
    <citation type="journal article" date="2020" name="mSystems">
        <title>Genome- and Community-Level Interaction Insights into Carbon Utilization and Element Cycling Functions of Hydrothermarchaeota in Hydrothermal Sediment.</title>
        <authorList>
            <person name="Zhou Z."/>
            <person name="Liu Y."/>
            <person name="Xu W."/>
            <person name="Pan J."/>
            <person name="Luo Z.H."/>
            <person name="Li M."/>
        </authorList>
    </citation>
    <scope>NUCLEOTIDE SEQUENCE [LARGE SCALE GENOMIC DNA]</scope>
    <source>
        <strain evidence="2">SpSt-780</strain>
    </source>
</reference>
<dbReference type="SUPFAM" id="SSF48452">
    <property type="entry name" value="TPR-like"/>
    <property type="match status" value="1"/>
</dbReference>
<gene>
    <name evidence="2" type="ORF">ENV67_06465</name>
</gene>
<dbReference type="InterPro" id="IPR011990">
    <property type="entry name" value="TPR-like_helical_dom_sf"/>
</dbReference>
<dbReference type="EMBL" id="DTHG01000083">
    <property type="protein sequence ID" value="HGW92164.1"/>
    <property type="molecule type" value="Genomic_DNA"/>
</dbReference>
<proteinExistence type="predicted"/>
<evidence type="ECO:0000259" key="1">
    <source>
        <dbReference type="SMART" id="SM00960"/>
    </source>
</evidence>
<name>A0A7C4YAE3_UNCW3</name>
<dbReference type="Pfam" id="PF03259">
    <property type="entry name" value="Robl_LC7"/>
    <property type="match status" value="1"/>
</dbReference>
<feature type="domain" description="Roadblock/LAMTOR2" evidence="1">
    <location>
        <begin position="116"/>
        <end position="204"/>
    </location>
</feature>
<accession>A0A7C4YAE3</accession>
<evidence type="ECO:0000313" key="2">
    <source>
        <dbReference type="EMBL" id="HGW92164.1"/>
    </source>
</evidence>
<dbReference type="SMART" id="SM00960">
    <property type="entry name" value="Robl_LC7"/>
    <property type="match status" value="1"/>
</dbReference>
<comment type="caution">
    <text evidence="2">The sequence shown here is derived from an EMBL/GenBank/DDBJ whole genome shotgun (WGS) entry which is preliminary data.</text>
</comment>
<dbReference type="SUPFAM" id="SSF103196">
    <property type="entry name" value="Roadblock/LC7 domain"/>
    <property type="match status" value="1"/>
</dbReference>
<dbReference type="Gene3D" id="3.30.450.30">
    <property type="entry name" value="Dynein light chain 2a, cytoplasmic"/>
    <property type="match status" value="1"/>
</dbReference>
<dbReference type="AlphaFoldDB" id="A0A7C4YAE3"/>
<dbReference type="Gene3D" id="1.25.40.10">
    <property type="entry name" value="Tetratricopeptide repeat domain"/>
    <property type="match status" value="1"/>
</dbReference>